<evidence type="ECO:0000313" key="3">
    <source>
        <dbReference type="Proteomes" id="UP000009168"/>
    </source>
</evidence>
<feature type="region of interest" description="Disordered" evidence="1">
    <location>
        <begin position="1"/>
        <end position="31"/>
    </location>
</feature>
<dbReference type="eggNOG" id="ENOG502R2WK">
    <property type="taxonomic scope" value="Eukaryota"/>
</dbReference>
<evidence type="ECO:0008006" key="4">
    <source>
        <dbReference type="Google" id="ProtNLM"/>
    </source>
</evidence>
<feature type="compositionally biased region" description="Polar residues" evidence="1">
    <location>
        <begin position="108"/>
        <end position="127"/>
    </location>
</feature>
<dbReference type="HOGENOM" id="CLU_1317770_0_0_1"/>
<feature type="region of interest" description="Disordered" evidence="1">
    <location>
        <begin position="66"/>
        <end position="127"/>
    </location>
</feature>
<proteinExistence type="predicted"/>
<evidence type="ECO:0000256" key="1">
    <source>
        <dbReference type="SAM" id="MobiDB-lite"/>
    </source>
</evidence>
<dbReference type="STRING" id="312017.Q23S21"/>
<gene>
    <name evidence="2" type="ORF">TTHERM_01122680</name>
</gene>
<protein>
    <recommendedName>
        <fullName evidence="4">Nucleoporin</fullName>
    </recommendedName>
</protein>
<dbReference type="AlphaFoldDB" id="Q23S21"/>
<evidence type="ECO:0000313" key="2">
    <source>
        <dbReference type="EMBL" id="EAR99326.2"/>
    </source>
</evidence>
<sequence>MFNQQQGQANGGGLFGGAQNKTTNPVLGGGQGGGLFTGATANQPTIGTGATTGAAAGGGIFQNKTNTPSTSLFNGGATGTGLTIGQNQQAPTNTNPTNPPTVGGGLFAQNNQNPSTAGNQTGIFGNKTNILNPGATGTTATTTTGTLLGNPSTTAATTTAVTGTNAQPGQQNNAQQPANNIDVSLTNEKLNPLVQKWKRKIQSQSENLLQIYTSLGESLTQIEQCSKYYENLAQISQGLNGQFDQINVEVKNIEQYQTQIESHLDIIRSKLIKQLELQGDSESNAFKQPIGEKIQAIDFGLAQIEKNVNQLIDEINPQKEQTQDSKKTIQESLNSYYQILEKLEYDTINLQFKLQSVAEKVADQI</sequence>
<keyword evidence="3" id="KW-1185">Reference proteome</keyword>
<dbReference type="RefSeq" id="XP_001019571.2">
    <property type="nucleotide sequence ID" value="XM_001019571.2"/>
</dbReference>
<dbReference type="InParanoid" id="Q23S21"/>
<name>Q23S21_TETTS</name>
<dbReference type="Proteomes" id="UP000009168">
    <property type="component" value="Unassembled WGS sequence"/>
</dbReference>
<organism evidence="2 3">
    <name type="scientific">Tetrahymena thermophila (strain SB210)</name>
    <dbReference type="NCBI Taxonomy" id="312017"/>
    <lineage>
        <taxon>Eukaryota</taxon>
        <taxon>Sar</taxon>
        <taxon>Alveolata</taxon>
        <taxon>Ciliophora</taxon>
        <taxon>Intramacronucleata</taxon>
        <taxon>Oligohymenophorea</taxon>
        <taxon>Hymenostomatida</taxon>
        <taxon>Tetrahymenina</taxon>
        <taxon>Tetrahymenidae</taxon>
        <taxon>Tetrahymena</taxon>
    </lineage>
</organism>
<reference evidence="3" key="1">
    <citation type="journal article" date="2006" name="PLoS Biol.">
        <title>Macronuclear genome sequence of the ciliate Tetrahymena thermophila, a model eukaryote.</title>
        <authorList>
            <person name="Eisen J.A."/>
            <person name="Coyne R.S."/>
            <person name="Wu M."/>
            <person name="Wu D."/>
            <person name="Thiagarajan M."/>
            <person name="Wortman J.R."/>
            <person name="Badger J.H."/>
            <person name="Ren Q."/>
            <person name="Amedeo P."/>
            <person name="Jones K.M."/>
            <person name="Tallon L.J."/>
            <person name="Delcher A.L."/>
            <person name="Salzberg S.L."/>
            <person name="Silva J.C."/>
            <person name="Haas B.J."/>
            <person name="Majoros W.H."/>
            <person name="Farzad M."/>
            <person name="Carlton J.M."/>
            <person name="Smith R.K. Jr."/>
            <person name="Garg J."/>
            <person name="Pearlman R.E."/>
            <person name="Karrer K.M."/>
            <person name="Sun L."/>
            <person name="Manning G."/>
            <person name="Elde N.C."/>
            <person name="Turkewitz A.P."/>
            <person name="Asai D.J."/>
            <person name="Wilkes D.E."/>
            <person name="Wang Y."/>
            <person name="Cai H."/>
            <person name="Collins K."/>
            <person name="Stewart B.A."/>
            <person name="Lee S.R."/>
            <person name="Wilamowska K."/>
            <person name="Weinberg Z."/>
            <person name="Ruzzo W.L."/>
            <person name="Wloga D."/>
            <person name="Gaertig J."/>
            <person name="Frankel J."/>
            <person name="Tsao C.-C."/>
            <person name="Gorovsky M.A."/>
            <person name="Keeling P.J."/>
            <person name="Waller R.F."/>
            <person name="Patron N.J."/>
            <person name="Cherry J.M."/>
            <person name="Stover N.A."/>
            <person name="Krieger C.J."/>
            <person name="del Toro C."/>
            <person name="Ryder H.F."/>
            <person name="Williamson S.C."/>
            <person name="Barbeau R.A."/>
            <person name="Hamilton E.P."/>
            <person name="Orias E."/>
        </authorList>
    </citation>
    <scope>NUCLEOTIDE SEQUENCE [LARGE SCALE GENOMIC DNA]</scope>
    <source>
        <strain evidence="3">SB210</strain>
    </source>
</reference>
<dbReference type="GeneID" id="7835786"/>
<dbReference type="EMBL" id="GG662640">
    <property type="protein sequence ID" value="EAR99326.2"/>
    <property type="molecule type" value="Genomic_DNA"/>
</dbReference>
<accession>Q23S21</accession>
<feature type="compositionally biased region" description="Low complexity" evidence="1">
    <location>
        <begin position="85"/>
        <end position="96"/>
    </location>
</feature>
<dbReference type="KEGG" id="tet:TTHERM_01122680"/>